<evidence type="ECO:0000313" key="1">
    <source>
        <dbReference type="EMBL" id="OGG84863.1"/>
    </source>
</evidence>
<dbReference type="EMBL" id="MFMM01000001">
    <property type="protein sequence ID" value="OGG84863.1"/>
    <property type="molecule type" value="Genomic_DNA"/>
</dbReference>
<dbReference type="AlphaFoldDB" id="A0A1F6FG72"/>
<comment type="caution">
    <text evidence="1">The sequence shown here is derived from an EMBL/GenBank/DDBJ whole genome shotgun (WGS) entry which is preliminary data.</text>
</comment>
<name>A0A1F6FG72_9BACT</name>
<gene>
    <name evidence="1" type="ORF">A3G90_02175</name>
</gene>
<dbReference type="STRING" id="1798525.A3G90_02175"/>
<sequence>MKERFETTLKAVAKEELTENDTDAIEMIERFVDAETMDQIRQLQLGKLDLVNQLKEWRKKFWEDEEAKDHESGLEDRPGAKTLYLKDGAYQIFTNGGETITLSKGEVMSASEWGFWWKFDDTVPREDQTEIMSKQVRNLIAAEYDRQLIEYGSVDTLSDNYKRETYQAIKEKNLNLETMPSGILAEKMITSLLIKQMHDDPSLSFRIKSVDVYEDVEHKIDFILELKDYTRGVKVGEPHSFGIQFTLNPGATAKKEQQIERVKRNSIHETEVDDIMLITIPLSDVKEKYELWASAKKSKRDPRGPDNLWSEETKKTIIEGLLKRIEDSHHPYA</sequence>
<evidence type="ECO:0000313" key="2">
    <source>
        <dbReference type="Proteomes" id="UP000177325"/>
    </source>
</evidence>
<protein>
    <submittedName>
        <fullName evidence="1">Uncharacterized protein</fullName>
    </submittedName>
</protein>
<accession>A0A1F6FG72</accession>
<dbReference type="Proteomes" id="UP000177325">
    <property type="component" value="Unassembled WGS sequence"/>
</dbReference>
<proteinExistence type="predicted"/>
<reference evidence="1 2" key="1">
    <citation type="journal article" date="2016" name="Nat. Commun.">
        <title>Thousands of microbial genomes shed light on interconnected biogeochemical processes in an aquifer system.</title>
        <authorList>
            <person name="Anantharaman K."/>
            <person name="Brown C.T."/>
            <person name="Hug L.A."/>
            <person name="Sharon I."/>
            <person name="Castelle C.J."/>
            <person name="Probst A.J."/>
            <person name="Thomas B.C."/>
            <person name="Singh A."/>
            <person name="Wilkins M.J."/>
            <person name="Karaoz U."/>
            <person name="Brodie E.L."/>
            <person name="Williams K.H."/>
            <person name="Hubbard S.S."/>
            <person name="Banfield J.F."/>
        </authorList>
    </citation>
    <scope>NUCLEOTIDE SEQUENCE [LARGE SCALE GENOMIC DNA]</scope>
</reference>
<organism evidence="1 2">
    <name type="scientific">Candidatus Kaiserbacteria bacterium RIFCSPLOWO2_12_FULL_45_26</name>
    <dbReference type="NCBI Taxonomy" id="1798525"/>
    <lineage>
        <taxon>Bacteria</taxon>
        <taxon>Candidatus Kaiseribacteriota</taxon>
    </lineage>
</organism>